<dbReference type="CDD" id="cd02187">
    <property type="entry name" value="beta_tubulin"/>
    <property type="match status" value="1"/>
</dbReference>
<evidence type="ECO:0000256" key="15">
    <source>
        <dbReference type="SAM" id="MobiDB-lite"/>
    </source>
</evidence>
<feature type="domain" description="T-SNARE coiled-coil homology" evidence="17">
    <location>
        <begin position="751"/>
        <end position="813"/>
    </location>
</feature>
<dbReference type="InterPro" id="IPR010989">
    <property type="entry name" value="SNARE"/>
</dbReference>
<dbReference type="InterPro" id="IPR036525">
    <property type="entry name" value="Tubulin/FtsZ_GTPase_sf"/>
</dbReference>
<dbReference type="InterPro" id="IPR000217">
    <property type="entry name" value="Tubulin"/>
</dbReference>
<protein>
    <recommendedName>
        <fullName evidence="4">Tubulin beta chain</fullName>
    </recommendedName>
    <alternativeName>
        <fullName evidence="12">Beta-tubulin</fullName>
    </alternativeName>
</protein>
<dbReference type="InterPro" id="IPR023123">
    <property type="entry name" value="Tubulin_C"/>
</dbReference>
<dbReference type="InterPro" id="IPR017975">
    <property type="entry name" value="Tubulin_CS"/>
</dbReference>
<dbReference type="GO" id="GO:0005525">
    <property type="term" value="F:GTP binding"/>
    <property type="evidence" value="ECO:0007669"/>
    <property type="project" value="UniProtKB-KW"/>
</dbReference>
<dbReference type="Pfam" id="PF00091">
    <property type="entry name" value="Tubulin"/>
    <property type="match status" value="1"/>
</dbReference>
<feature type="transmembrane region" description="Helical" evidence="16">
    <location>
        <begin position="855"/>
        <end position="873"/>
    </location>
</feature>
<proteinExistence type="inferred from homology"/>
<dbReference type="Proteomes" id="UP000186817">
    <property type="component" value="Unassembled WGS sequence"/>
</dbReference>
<reference evidence="18 19" key="1">
    <citation type="submission" date="2016-02" db="EMBL/GenBank/DDBJ databases">
        <title>Genome analysis of coral dinoflagellate symbionts highlights evolutionary adaptations to a symbiotic lifestyle.</title>
        <authorList>
            <person name="Aranda M."/>
            <person name="Li Y."/>
            <person name="Liew Y.J."/>
            <person name="Baumgarten S."/>
            <person name="Simakov O."/>
            <person name="Wilson M."/>
            <person name="Piel J."/>
            <person name="Ashoor H."/>
            <person name="Bougouffa S."/>
            <person name="Bajic V.B."/>
            <person name="Ryu T."/>
            <person name="Ravasi T."/>
            <person name="Bayer T."/>
            <person name="Micklem G."/>
            <person name="Kim H."/>
            <person name="Bhak J."/>
            <person name="Lajeunesse T.C."/>
            <person name="Voolstra C.R."/>
        </authorList>
    </citation>
    <scope>NUCLEOTIDE SEQUENCE [LARGE SCALE GENOMIC DNA]</scope>
    <source>
        <strain evidence="18 19">CCMP2467</strain>
    </source>
</reference>
<dbReference type="FunFam" id="3.40.50.1440:FF:000003">
    <property type="entry name" value="Tubulin beta chain"/>
    <property type="match status" value="1"/>
</dbReference>
<gene>
    <name evidence="18" type="primary">bPT2</name>
    <name evidence="18" type="ORF">AK812_SmicGene4192</name>
</gene>
<keyword evidence="8" id="KW-0547">Nucleotide-binding</keyword>
<evidence type="ECO:0000256" key="13">
    <source>
        <dbReference type="ARBA" id="ARBA00034296"/>
    </source>
</evidence>
<dbReference type="FunFam" id="1.10.287.600:FF:000006">
    <property type="entry name" value="Tubulin beta chain"/>
    <property type="match status" value="1"/>
</dbReference>
<dbReference type="GO" id="GO:0003924">
    <property type="term" value="F:GTPase activity"/>
    <property type="evidence" value="ECO:0007669"/>
    <property type="project" value="InterPro"/>
</dbReference>
<dbReference type="GO" id="GO:0016020">
    <property type="term" value="C:membrane"/>
    <property type="evidence" value="ECO:0007669"/>
    <property type="project" value="InterPro"/>
</dbReference>
<dbReference type="GO" id="GO:0016192">
    <property type="term" value="P:vesicle-mediated transport"/>
    <property type="evidence" value="ECO:0007669"/>
    <property type="project" value="InterPro"/>
</dbReference>
<feature type="transmembrane region" description="Helical" evidence="16">
    <location>
        <begin position="824"/>
        <end position="843"/>
    </location>
</feature>
<evidence type="ECO:0000256" key="5">
    <source>
        <dbReference type="ARBA" id="ARBA00022490"/>
    </source>
</evidence>
<keyword evidence="9" id="KW-0460">Magnesium</keyword>
<dbReference type="SMART" id="SM00864">
    <property type="entry name" value="Tubulin"/>
    <property type="match status" value="1"/>
</dbReference>
<evidence type="ECO:0000256" key="11">
    <source>
        <dbReference type="ARBA" id="ARBA00023212"/>
    </source>
</evidence>
<name>A0A1Q9EWW7_SYMMI</name>
<dbReference type="InterPro" id="IPR008280">
    <property type="entry name" value="Tub_FtsZ_C"/>
</dbReference>
<dbReference type="PRINTS" id="PR01163">
    <property type="entry name" value="BETATUBULIN"/>
</dbReference>
<sequence length="1067" mass="118981">MAKLGRLTLKKAKQKTTPKKDEGPFRGEKVIKERVKYNDVVSFEEETVRRIHLNYRLLYLKDIVLPRQLDDAGSLWELLIPQALSILFLQPSAMRELVHVQGGQCGNQIGAKFWEVIADEHGIDPTGTYHGDSDLQLERINVYFNEATGGRYVPRAVLMDLEPGTMDSVRAGPFGQLFRPDNFVFGQTGAGNNWAKGHYTEGAELIDSVLDVVRKEAEGCDCLQGFQLCHSLGGGTGAGMGTLLISKVREEYPDRIMETFSVIPSPKVSDTVVEPYNAVLSFHQLVENSDESFLLDNEALYDICFRTLKLTTPTYGDLNHLVSAAMSGVTCCLRFPGQLNCDLRKIAVNLVPFPRLHFFMTGFAPLTSRGSQQYRALTVPELTQQFDAKNMMCAADPRHGRYLTAAALFRGRMSTKEVDEQMLNVQNKNSSYFVEWIPNNIKASVCDIPPKGLKMAVAFAGNSTAIQEMFKRVAEYFTAMFRRKAFLHWYTGEGHGICKMRCMDEMEFTEAESNMNDLVSEYQQYQDATAEEEGEFDEENTKSQLPPAMPSPKLLTRDLTPAWRRCRQERLPRSSSQAGEAGSPLLRSPGGAAALPPEWVDHAEKADEEVKEIQSQLEKLQAAQKRRLALMDETEEARSREREVEALSSRVSMQIRCCEQTLHQIRAAGGANSGLLDGEFRQNVQRNLASQLQQLSKQCREAQRAYLAELRRRHAVAEPARASQGAQGEGGTPPAAPVQMQKQLQELDDMELVAAQRSSEIAQIASSVVELNRIFKDLAALVIDQGTILDRIDCNAEKIFQRSDEAKGQLQKAVVRKKESDSRAWYCLLVWGAADAVLLLVLLIKYQLKYGLKNVLIFVLVAGALITAFYCWLRHCRPKALEEGPAYLDRVIPEGYRPNDLWKKIRPGPINTAHHGAVSETRVAEAQTSLIHSTSSKDGGLGDARWSIVEALSVPVGEKGARLRCCLRLSALIVILEHLQKGPELLEGLLKKELYNKMAAAGLFDTLAVYFSAELTTGVWSVHEPHFSLSPQMPPFRDAPAERDGEPEAWAQAPNPLFSESSTAHSL</sequence>
<keyword evidence="10" id="KW-0342">GTP-binding</keyword>
<keyword evidence="11" id="KW-0206">Cytoskeleton</keyword>
<dbReference type="Gene3D" id="1.10.287.600">
    <property type="entry name" value="Helix hairpin bin"/>
    <property type="match status" value="1"/>
</dbReference>
<dbReference type="SMART" id="SM00397">
    <property type="entry name" value="t_SNARE"/>
    <property type="match status" value="1"/>
</dbReference>
<feature type="coiled-coil region" evidence="14">
    <location>
        <begin position="685"/>
        <end position="712"/>
    </location>
</feature>
<evidence type="ECO:0000313" key="18">
    <source>
        <dbReference type="EMBL" id="OLQ11944.1"/>
    </source>
</evidence>
<evidence type="ECO:0000256" key="16">
    <source>
        <dbReference type="SAM" id="Phobius"/>
    </source>
</evidence>
<feature type="region of interest" description="Disordered" evidence="15">
    <location>
        <begin position="717"/>
        <end position="736"/>
    </location>
</feature>
<dbReference type="AlphaFoldDB" id="A0A1Q9EWW7"/>
<evidence type="ECO:0000256" key="4">
    <source>
        <dbReference type="ARBA" id="ARBA00013288"/>
    </source>
</evidence>
<dbReference type="InterPro" id="IPR006887">
    <property type="entry name" value="P4R3-like_central_dom"/>
</dbReference>
<dbReference type="Pfam" id="PF03953">
    <property type="entry name" value="Tubulin_C"/>
    <property type="match status" value="1"/>
</dbReference>
<evidence type="ECO:0000256" key="10">
    <source>
        <dbReference type="ARBA" id="ARBA00023134"/>
    </source>
</evidence>
<dbReference type="EMBL" id="LSRX01000051">
    <property type="protein sequence ID" value="OLQ11944.1"/>
    <property type="molecule type" value="Genomic_DNA"/>
</dbReference>
<keyword evidence="5" id="KW-0963">Cytoplasm</keyword>
<dbReference type="InterPro" id="IPR003008">
    <property type="entry name" value="Tubulin_FtsZ_GTPase"/>
</dbReference>
<evidence type="ECO:0000259" key="17">
    <source>
        <dbReference type="PROSITE" id="PS50192"/>
    </source>
</evidence>
<dbReference type="SUPFAM" id="SSF52490">
    <property type="entry name" value="Tubulin nucleotide-binding domain-like"/>
    <property type="match status" value="1"/>
</dbReference>
<evidence type="ECO:0000256" key="9">
    <source>
        <dbReference type="ARBA" id="ARBA00022842"/>
    </source>
</evidence>
<feature type="coiled-coil region" evidence="14">
    <location>
        <begin position="603"/>
        <end position="650"/>
    </location>
</feature>
<comment type="similarity">
    <text evidence="3">Belongs to the tubulin family.</text>
</comment>
<dbReference type="OrthoDB" id="10251371at2759"/>
<feature type="region of interest" description="Disordered" evidence="15">
    <location>
        <begin position="526"/>
        <end position="554"/>
    </location>
</feature>
<dbReference type="GO" id="GO:0005874">
    <property type="term" value="C:microtubule"/>
    <property type="evidence" value="ECO:0007669"/>
    <property type="project" value="UniProtKB-KW"/>
</dbReference>
<feature type="region of interest" description="Disordered" evidence="15">
    <location>
        <begin position="568"/>
        <end position="594"/>
    </location>
</feature>
<comment type="subcellular location">
    <subcellularLocation>
        <location evidence="2">Cytoplasm</location>
        <location evidence="2">Cytoskeleton</location>
    </subcellularLocation>
</comment>
<evidence type="ECO:0000256" key="3">
    <source>
        <dbReference type="ARBA" id="ARBA00009636"/>
    </source>
</evidence>
<dbReference type="InterPro" id="IPR002453">
    <property type="entry name" value="Beta_tubulin"/>
</dbReference>
<dbReference type="GO" id="GO:0005200">
    <property type="term" value="F:structural constituent of cytoskeleton"/>
    <property type="evidence" value="ECO:0007669"/>
    <property type="project" value="InterPro"/>
</dbReference>
<comment type="caution">
    <text evidence="18">The sequence shown here is derived from an EMBL/GenBank/DDBJ whole genome shotgun (WGS) entry which is preliminary data.</text>
</comment>
<evidence type="ECO:0000256" key="8">
    <source>
        <dbReference type="ARBA" id="ARBA00022741"/>
    </source>
</evidence>
<comment type="function">
    <text evidence="13">Tubulin is the major constituent of microtubules, a cylinder consisting of laterally associated linear protofilaments composed of alpha- and beta-tubulin heterodimers. Microtubules grow by the addition of GTP-tubulin dimers to the microtubule end, where a stabilizing cap forms. Below the cap, tubulin dimers are in GDP-bound state, owing to GTPase activity of alpha-tubulin.</text>
</comment>
<feature type="compositionally biased region" description="Acidic residues" evidence="15">
    <location>
        <begin position="529"/>
        <end position="538"/>
    </location>
</feature>
<dbReference type="InterPro" id="IPR000727">
    <property type="entry name" value="T_SNARE_dom"/>
</dbReference>
<dbReference type="Gene3D" id="3.40.50.1440">
    <property type="entry name" value="Tubulin/FtsZ, GTPase domain"/>
    <property type="match status" value="1"/>
</dbReference>
<dbReference type="SMART" id="SM00865">
    <property type="entry name" value="Tubulin_C"/>
    <property type="match status" value="1"/>
</dbReference>
<dbReference type="InterPro" id="IPR018316">
    <property type="entry name" value="Tubulin/FtsZ_2-layer-sand-dom"/>
</dbReference>
<dbReference type="Gene3D" id="1.20.58.70">
    <property type="match status" value="1"/>
</dbReference>
<comment type="cofactor">
    <cofactor evidence="1">
        <name>Mg(2+)</name>
        <dbReference type="ChEBI" id="CHEBI:18420"/>
    </cofactor>
</comment>
<evidence type="ECO:0000256" key="2">
    <source>
        <dbReference type="ARBA" id="ARBA00004245"/>
    </source>
</evidence>
<keyword evidence="19" id="KW-1185">Reference proteome</keyword>
<dbReference type="SUPFAM" id="SSF55307">
    <property type="entry name" value="Tubulin C-terminal domain-like"/>
    <property type="match status" value="1"/>
</dbReference>
<evidence type="ECO:0000256" key="7">
    <source>
        <dbReference type="ARBA" id="ARBA00022723"/>
    </source>
</evidence>
<evidence type="ECO:0000256" key="14">
    <source>
        <dbReference type="SAM" id="Coils"/>
    </source>
</evidence>
<dbReference type="SUPFAM" id="SSF47661">
    <property type="entry name" value="t-snare proteins"/>
    <property type="match status" value="1"/>
</dbReference>
<evidence type="ECO:0000256" key="12">
    <source>
        <dbReference type="ARBA" id="ARBA00030446"/>
    </source>
</evidence>
<dbReference type="Gene3D" id="3.30.1330.20">
    <property type="entry name" value="Tubulin/FtsZ, C-terminal domain"/>
    <property type="match status" value="1"/>
</dbReference>
<dbReference type="PANTHER" id="PTHR11588">
    <property type="entry name" value="TUBULIN"/>
    <property type="match status" value="1"/>
</dbReference>
<dbReference type="InterPro" id="IPR037103">
    <property type="entry name" value="Tubulin/FtsZ-like_C"/>
</dbReference>
<dbReference type="GO" id="GO:0046872">
    <property type="term" value="F:metal ion binding"/>
    <property type="evidence" value="ECO:0007669"/>
    <property type="project" value="UniProtKB-KW"/>
</dbReference>
<dbReference type="Pfam" id="PF04802">
    <property type="entry name" value="PP4R3"/>
    <property type="match status" value="1"/>
</dbReference>
<dbReference type="CDD" id="cd15845">
    <property type="entry name" value="SNARE_syntaxin16"/>
    <property type="match status" value="1"/>
</dbReference>
<keyword evidence="16" id="KW-1133">Transmembrane helix</keyword>
<organism evidence="18 19">
    <name type="scientific">Symbiodinium microadriaticum</name>
    <name type="common">Dinoflagellate</name>
    <name type="synonym">Zooxanthella microadriatica</name>
    <dbReference type="NCBI Taxonomy" id="2951"/>
    <lineage>
        <taxon>Eukaryota</taxon>
        <taxon>Sar</taxon>
        <taxon>Alveolata</taxon>
        <taxon>Dinophyceae</taxon>
        <taxon>Suessiales</taxon>
        <taxon>Symbiodiniaceae</taxon>
        <taxon>Symbiodinium</taxon>
    </lineage>
</organism>
<dbReference type="PRINTS" id="PR01161">
    <property type="entry name" value="TUBULIN"/>
</dbReference>
<dbReference type="FunFam" id="3.30.1330.20:FF:000002">
    <property type="entry name" value="Tubulin beta chain"/>
    <property type="match status" value="1"/>
</dbReference>
<feature type="compositionally biased region" description="Polar residues" evidence="15">
    <location>
        <begin position="1058"/>
        <end position="1067"/>
    </location>
</feature>
<keyword evidence="14" id="KW-0175">Coiled coil</keyword>
<keyword evidence="6" id="KW-0493">Microtubule</keyword>
<evidence type="ECO:0000256" key="1">
    <source>
        <dbReference type="ARBA" id="ARBA00001946"/>
    </source>
</evidence>
<evidence type="ECO:0000256" key="6">
    <source>
        <dbReference type="ARBA" id="ARBA00022701"/>
    </source>
</evidence>
<accession>A0A1Q9EWW7</accession>
<feature type="region of interest" description="Disordered" evidence="15">
    <location>
        <begin position="1031"/>
        <end position="1067"/>
    </location>
</feature>
<evidence type="ECO:0000313" key="19">
    <source>
        <dbReference type="Proteomes" id="UP000186817"/>
    </source>
</evidence>
<keyword evidence="16" id="KW-0472">Membrane</keyword>
<keyword evidence="16" id="KW-0812">Transmembrane</keyword>
<keyword evidence="7" id="KW-0479">Metal-binding</keyword>
<dbReference type="PROSITE" id="PS00227">
    <property type="entry name" value="TUBULIN"/>
    <property type="match status" value="1"/>
</dbReference>
<dbReference type="GO" id="GO:0007017">
    <property type="term" value="P:microtubule-based process"/>
    <property type="evidence" value="ECO:0007669"/>
    <property type="project" value="InterPro"/>
</dbReference>
<dbReference type="PROSITE" id="PS50192">
    <property type="entry name" value="T_SNARE"/>
    <property type="match status" value="1"/>
</dbReference>